<feature type="domain" description="Phosphomannose isomerase type I catalytic" evidence="11">
    <location>
        <begin position="1"/>
        <end position="148"/>
    </location>
</feature>
<keyword evidence="5 10" id="KW-0862">Zinc</keyword>
<evidence type="ECO:0000256" key="2">
    <source>
        <dbReference type="ARBA" id="ARBA00010772"/>
    </source>
</evidence>
<dbReference type="CDD" id="cd07011">
    <property type="entry name" value="cupin_PMI_type_I_N"/>
    <property type="match status" value="1"/>
</dbReference>
<dbReference type="PIRSF" id="PIRSF001480">
    <property type="entry name" value="Mannose-6-phosphate_isomerase"/>
    <property type="match status" value="1"/>
</dbReference>
<comment type="similarity">
    <text evidence="2">Belongs to the mannose-6-phosphate isomerase type 1 family.</text>
</comment>
<reference evidence="14 15" key="1">
    <citation type="journal article" date="2017" name="Nat. Microbiol.">
        <title>Natural product diversity associated with the nematode symbionts Photorhabdus and Xenorhabdus.</title>
        <authorList>
            <person name="Tobias N.J."/>
            <person name="Wolff H."/>
            <person name="Djahanschiri B."/>
            <person name="Grundmann F."/>
            <person name="Kronenwerth M."/>
            <person name="Shi Y.M."/>
            <person name="Simonyi S."/>
            <person name="Grun P."/>
            <person name="Shapiro-Ilan D."/>
            <person name="Pidot S.J."/>
            <person name="Stinear T.P."/>
            <person name="Ebersberger I."/>
            <person name="Bode H.B."/>
        </authorList>
    </citation>
    <scope>NUCLEOTIDE SEQUENCE [LARGE SCALE GENOMIC DNA]</scope>
    <source>
        <strain evidence="14 15">DSM 17907</strain>
    </source>
</reference>
<evidence type="ECO:0000256" key="8">
    <source>
        <dbReference type="ARBA" id="ARBA00030762"/>
    </source>
</evidence>
<comment type="catalytic activity">
    <reaction evidence="1">
        <text>D-mannose 6-phosphate = D-fructose 6-phosphate</text>
        <dbReference type="Rhea" id="RHEA:12356"/>
        <dbReference type="ChEBI" id="CHEBI:58735"/>
        <dbReference type="ChEBI" id="CHEBI:61527"/>
        <dbReference type="EC" id="5.3.1.8"/>
    </reaction>
</comment>
<dbReference type="InterPro" id="IPR014710">
    <property type="entry name" value="RmlC-like_jellyroll"/>
</dbReference>
<keyword evidence="15" id="KW-1185">Reference proteome</keyword>
<feature type="binding site" evidence="10">
    <location>
        <position position="96"/>
    </location>
    <ligand>
        <name>Zn(2+)</name>
        <dbReference type="ChEBI" id="CHEBI:29105"/>
    </ligand>
</feature>
<comment type="caution">
    <text evidence="14">The sequence shown here is derived from an EMBL/GenBank/DDBJ whole genome shotgun (WGS) entry which is preliminary data.</text>
</comment>
<evidence type="ECO:0000313" key="15">
    <source>
        <dbReference type="Proteomes" id="UP000221101"/>
    </source>
</evidence>
<dbReference type="AlphaFoldDB" id="A0A2D0LEU0"/>
<evidence type="ECO:0000256" key="6">
    <source>
        <dbReference type="ARBA" id="ARBA00023235"/>
    </source>
</evidence>
<dbReference type="PANTHER" id="PTHR10309:SF0">
    <property type="entry name" value="MANNOSE-6-PHOSPHATE ISOMERASE"/>
    <property type="match status" value="1"/>
</dbReference>
<feature type="binding site" evidence="10">
    <location>
        <position position="131"/>
    </location>
    <ligand>
        <name>Zn(2+)</name>
        <dbReference type="ChEBI" id="CHEBI:29105"/>
    </ligand>
</feature>
<dbReference type="InterPro" id="IPR001250">
    <property type="entry name" value="Man6P_Isoase-1"/>
</dbReference>
<dbReference type="Pfam" id="PF20511">
    <property type="entry name" value="PMI_typeI_cat"/>
    <property type="match status" value="1"/>
</dbReference>
<dbReference type="Gene3D" id="1.10.441.10">
    <property type="entry name" value="Phosphomannose Isomerase, domain 2"/>
    <property type="match status" value="1"/>
</dbReference>
<dbReference type="InterPro" id="IPR046458">
    <property type="entry name" value="PMI_typeI_hel"/>
</dbReference>
<proteinExistence type="inferred from homology"/>
<dbReference type="GO" id="GO:0005975">
    <property type="term" value="P:carbohydrate metabolic process"/>
    <property type="evidence" value="ECO:0007669"/>
    <property type="project" value="InterPro"/>
</dbReference>
<evidence type="ECO:0000256" key="4">
    <source>
        <dbReference type="ARBA" id="ARBA00022723"/>
    </source>
</evidence>
<dbReference type="Gene3D" id="2.60.120.10">
    <property type="entry name" value="Jelly Rolls"/>
    <property type="match status" value="2"/>
</dbReference>
<organism evidence="14 15">
    <name type="scientific">Xenorhabdus kozodoii</name>
    <dbReference type="NCBI Taxonomy" id="351676"/>
    <lineage>
        <taxon>Bacteria</taxon>
        <taxon>Pseudomonadati</taxon>
        <taxon>Pseudomonadota</taxon>
        <taxon>Gammaproteobacteria</taxon>
        <taxon>Enterobacterales</taxon>
        <taxon>Morganellaceae</taxon>
        <taxon>Xenorhabdus</taxon>
    </lineage>
</organism>
<gene>
    <name evidence="14" type="ORF">Xkoz_01094</name>
</gene>
<dbReference type="PROSITE" id="PS00965">
    <property type="entry name" value="PMI_I_1"/>
    <property type="match status" value="1"/>
</dbReference>
<evidence type="ECO:0000256" key="9">
    <source>
        <dbReference type="PIRSR" id="PIRSR001480-1"/>
    </source>
</evidence>
<dbReference type="OrthoDB" id="9792649at2"/>
<keyword evidence="4 10" id="KW-0479">Metal-binding</keyword>
<keyword evidence="6 14" id="KW-0413">Isomerase</keyword>
<feature type="binding site" evidence="10">
    <location>
        <position position="252"/>
    </location>
    <ligand>
        <name>Zn(2+)</name>
        <dbReference type="ChEBI" id="CHEBI:29105"/>
    </ligand>
</feature>
<dbReference type="InterPro" id="IPR049071">
    <property type="entry name" value="MPI_cupin_dom"/>
</dbReference>
<feature type="domain" description="Mannose-6-phosphate isomerase cupin" evidence="13">
    <location>
        <begin position="309"/>
        <end position="385"/>
    </location>
</feature>
<dbReference type="InterPro" id="IPR046457">
    <property type="entry name" value="PMI_typeI_cat"/>
</dbReference>
<evidence type="ECO:0000256" key="10">
    <source>
        <dbReference type="PIRSR" id="PIRSR001480-2"/>
    </source>
</evidence>
<dbReference type="PANTHER" id="PTHR10309">
    <property type="entry name" value="MANNOSE-6-PHOSPHATE ISOMERASE"/>
    <property type="match status" value="1"/>
</dbReference>
<accession>A0A2D0LEU0</accession>
<dbReference type="InterPro" id="IPR011051">
    <property type="entry name" value="RmlC_Cupin_sf"/>
</dbReference>
<sequence length="386" mass="42699">MLKMTNKIQHYAWGSKTALTDIYGIENPDNQPMAELWMGAHPKCSSLVTVPQTGETIALNTLIDEEPEKYLGKKFPRLPFLFKVLCAAQPLSIQVHPDKTSAEIGFAKENAQGIPLDSAQRNYKDDNHKPELVYALTPFKAMNAFRPLSEIAQLLGYVSAAHPDIQTFHQQPTEQNLSFLFSQLLNMQGEQKQLAIAVLKSALNSHQGEPWDTIKKIASFYPDDNGLFAPLLLNVVELEPGQAMFLYARTPHAYLNGVALEVMANSDNVLRAGLTNKHIDVTELMANLDFIPKAADTLLTEPKQEKDALNYPVPVNDFCFSVYPVSEQPISLENDSASVLFCVEGQAVISTDKQQLRLLAGESIFLPAIEKAVTVYGKGKIAKVSN</sequence>
<dbReference type="GO" id="GO:0005829">
    <property type="term" value="C:cytosol"/>
    <property type="evidence" value="ECO:0007669"/>
    <property type="project" value="TreeGrafter"/>
</dbReference>
<dbReference type="GO" id="GO:0004476">
    <property type="term" value="F:mannose-6-phosphate isomerase activity"/>
    <property type="evidence" value="ECO:0007669"/>
    <property type="project" value="UniProtKB-EC"/>
</dbReference>
<dbReference type="SUPFAM" id="SSF51182">
    <property type="entry name" value="RmlC-like cupins"/>
    <property type="match status" value="1"/>
</dbReference>
<dbReference type="Pfam" id="PF21621">
    <property type="entry name" value="MPI_cupin_dom"/>
    <property type="match status" value="1"/>
</dbReference>
<dbReference type="NCBIfam" id="TIGR00218">
    <property type="entry name" value="manA"/>
    <property type="match status" value="1"/>
</dbReference>
<feature type="binding site" evidence="10">
    <location>
        <position position="94"/>
    </location>
    <ligand>
        <name>Zn(2+)</name>
        <dbReference type="ChEBI" id="CHEBI:29105"/>
    </ligand>
</feature>
<dbReference type="PRINTS" id="PR00714">
    <property type="entry name" value="MAN6PISMRASE"/>
</dbReference>
<dbReference type="InterPro" id="IPR018050">
    <property type="entry name" value="Pmannose_isomerase-type1_CS"/>
</dbReference>
<dbReference type="RefSeq" id="WP_099141210.1">
    <property type="nucleotide sequence ID" value="NZ_CAWNOR010000097.1"/>
</dbReference>
<evidence type="ECO:0000256" key="1">
    <source>
        <dbReference type="ARBA" id="ARBA00000757"/>
    </source>
</evidence>
<comment type="cofactor">
    <cofactor evidence="10">
        <name>Zn(2+)</name>
        <dbReference type="ChEBI" id="CHEBI:29105"/>
    </cofactor>
    <text evidence="10">Binds 1 zinc ion per subunit.</text>
</comment>
<dbReference type="NCBIfam" id="NF011710">
    <property type="entry name" value="PRK15131.1"/>
    <property type="match status" value="1"/>
</dbReference>
<protein>
    <recommendedName>
        <fullName evidence="3">mannose-6-phosphate isomerase</fullName>
        <ecNumber evidence="3">5.3.1.8</ecNumber>
    </recommendedName>
    <alternativeName>
        <fullName evidence="7">Phosphohexomutase</fullName>
    </alternativeName>
    <alternativeName>
        <fullName evidence="8">Phosphomannose isomerase</fullName>
    </alternativeName>
</protein>
<evidence type="ECO:0000256" key="7">
    <source>
        <dbReference type="ARBA" id="ARBA00029741"/>
    </source>
</evidence>
<dbReference type="InterPro" id="IPR016305">
    <property type="entry name" value="Mannose-6-P_Isomerase"/>
</dbReference>
<dbReference type="GO" id="GO:0008270">
    <property type="term" value="F:zinc ion binding"/>
    <property type="evidence" value="ECO:0007669"/>
    <property type="project" value="InterPro"/>
</dbReference>
<dbReference type="EMBL" id="NJCX01000006">
    <property type="protein sequence ID" value="PHM74208.1"/>
    <property type="molecule type" value="Genomic_DNA"/>
</dbReference>
<feature type="active site" evidence="9">
    <location>
        <position position="271"/>
    </location>
</feature>
<evidence type="ECO:0000256" key="5">
    <source>
        <dbReference type="ARBA" id="ARBA00022833"/>
    </source>
</evidence>
<evidence type="ECO:0000256" key="3">
    <source>
        <dbReference type="ARBA" id="ARBA00011956"/>
    </source>
</evidence>
<dbReference type="Pfam" id="PF20512">
    <property type="entry name" value="PMI_typeI_hel"/>
    <property type="match status" value="1"/>
</dbReference>
<dbReference type="EC" id="5.3.1.8" evidence="3"/>
<dbReference type="GO" id="GO:0009298">
    <property type="term" value="P:GDP-mannose biosynthetic process"/>
    <property type="evidence" value="ECO:0007669"/>
    <property type="project" value="InterPro"/>
</dbReference>
<evidence type="ECO:0000313" key="14">
    <source>
        <dbReference type="EMBL" id="PHM74208.1"/>
    </source>
</evidence>
<dbReference type="Proteomes" id="UP000221101">
    <property type="component" value="Unassembled WGS sequence"/>
</dbReference>
<evidence type="ECO:0000259" key="12">
    <source>
        <dbReference type="Pfam" id="PF20512"/>
    </source>
</evidence>
<feature type="domain" description="Phosphomannose isomerase type I helical insertion" evidence="12">
    <location>
        <begin position="154"/>
        <end position="233"/>
    </location>
</feature>
<evidence type="ECO:0000259" key="11">
    <source>
        <dbReference type="Pfam" id="PF20511"/>
    </source>
</evidence>
<evidence type="ECO:0000259" key="13">
    <source>
        <dbReference type="Pfam" id="PF21621"/>
    </source>
</evidence>
<name>A0A2D0LEU0_9GAMM</name>